<sequence>MIFCPDCGAKLHFCASKSLKRNQEFWRCSNYKDGRGSCKIHYIRDVVLEQNVLEAIGNFADFVRCYEPVFLYLLARKNSALQKAEMRTIRKTVESGEHAHSAH</sequence>
<dbReference type="Pfam" id="PF13408">
    <property type="entry name" value="Zn_ribbon_recom"/>
    <property type="match status" value="1"/>
</dbReference>
<protein>
    <submittedName>
        <fullName evidence="2">Zinc ribbon domain-containing protein</fullName>
    </submittedName>
</protein>
<accession>A0A9D1HJP8</accession>
<dbReference type="EMBL" id="DVMH01000022">
    <property type="protein sequence ID" value="HIU10521.1"/>
    <property type="molecule type" value="Genomic_DNA"/>
</dbReference>
<gene>
    <name evidence="2" type="ORF">IAB00_04655</name>
</gene>
<evidence type="ECO:0000259" key="1">
    <source>
        <dbReference type="Pfam" id="PF13408"/>
    </source>
</evidence>
<evidence type="ECO:0000313" key="3">
    <source>
        <dbReference type="Proteomes" id="UP000824124"/>
    </source>
</evidence>
<reference evidence="2" key="2">
    <citation type="journal article" date="2021" name="PeerJ">
        <title>Extensive microbial diversity within the chicken gut microbiome revealed by metagenomics and culture.</title>
        <authorList>
            <person name="Gilroy R."/>
            <person name="Ravi A."/>
            <person name="Getino M."/>
            <person name="Pursley I."/>
            <person name="Horton D.L."/>
            <person name="Alikhan N.F."/>
            <person name="Baker D."/>
            <person name="Gharbi K."/>
            <person name="Hall N."/>
            <person name="Watson M."/>
            <person name="Adriaenssens E.M."/>
            <person name="Foster-Nyarko E."/>
            <person name="Jarju S."/>
            <person name="Secka A."/>
            <person name="Antonio M."/>
            <person name="Oren A."/>
            <person name="Chaudhuri R.R."/>
            <person name="La Ragione R."/>
            <person name="Hildebrand F."/>
            <person name="Pallen M.J."/>
        </authorList>
    </citation>
    <scope>NUCLEOTIDE SEQUENCE</scope>
    <source>
        <strain evidence="2">2830</strain>
    </source>
</reference>
<organism evidence="2 3">
    <name type="scientific">Candidatus Avidehalobacter gallistercoris</name>
    <dbReference type="NCBI Taxonomy" id="2840694"/>
    <lineage>
        <taxon>Bacteria</taxon>
        <taxon>Bacillati</taxon>
        <taxon>Bacillota</taxon>
        <taxon>Clostridia</taxon>
        <taxon>Eubacteriales</taxon>
        <taxon>Peptococcaceae</taxon>
        <taxon>Peptococcaceae incertae sedis</taxon>
        <taxon>Candidatus Avidehalobacter</taxon>
    </lineage>
</organism>
<reference evidence="2" key="1">
    <citation type="submission" date="2020-10" db="EMBL/GenBank/DDBJ databases">
        <authorList>
            <person name="Gilroy R."/>
        </authorList>
    </citation>
    <scope>NUCLEOTIDE SEQUENCE</scope>
    <source>
        <strain evidence="2">2830</strain>
    </source>
</reference>
<feature type="domain" description="Recombinase zinc beta ribbon" evidence="1">
    <location>
        <begin position="1"/>
        <end position="56"/>
    </location>
</feature>
<comment type="caution">
    <text evidence="2">The sequence shown here is derived from an EMBL/GenBank/DDBJ whole genome shotgun (WGS) entry which is preliminary data.</text>
</comment>
<name>A0A9D1HJP8_9FIRM</name>
<dbReference type="AlphaFoldDB" id="A0A9D1HJP8"/>
<dbReference type="InterPro" id="IPR025827">
    <property type="entry name" value="Zn_ribbon_recom_dom"/>
</dbReference>
<dbReference type="Proteomes" id="UP000824124">
    <property type="component" value="Unassembled WGS sequence"/>
</dbReference>
<proteinExistence type="predicted"/>
<evidence type="ECO:0000313" key="2">
    <source>
        <dbReference type="EMBL" id="HIU10521.1"/>
    </source>
</evidence>